<dbReference type="InterPro" id="IPR014031">
    <property type="entry name" value="Ketoacyl_synth_C"/>
</dbReference>
<dbReference type="InterPro" id="IPR049552">
    <property type="entry name" value="PKS_DH_N"/>
</dbReference>
<feature type="active site" description="Proton acceptor; for dehydratase activity" evidence="8">
    <location>
        <position position="969"/>
    </location>
</feature>
<dbReference type="Proteomes" id="UP000270342">
    <property type="component" value="Unassembled WGS sequence"/>
</dbReference>
<dbReference type="Gene3D" id="3.40.47.10">
    <property type="match status" value="1"/>
</dbReference>
<dbReference type="Gene3D" id="3.10.129.110">
    <property type="entry name" value="Polyketide synthase dehydratase"/>
    <property type="match status" value="1"/>
</dbReference>
<dbReference type="Gene3D" id="3.40.50.720">
    <property type="entry name" value="NAD(P)-binding Rossmann-like Domain"/>
    <property type="match status" value="3"/>
</dbReference>
<evidence type="ECO:0000256" key="6">
    <source>
        <dbReference type="ARBA" id="ARBA00023315"/>
    </source>
</evidence>
<name>A0A494XAA1_9BURK</name>
<dbReference type="InterPro" id="IPR016039">
    <property type="entry name" value="Thiolase-like"/>
</dbReference>
<dbReference type="SUPFAM" id="SSF50129">
    <property type="entry name" value="GroES-like"/>
    <property type="match status" value="1"/>
</dbReference>
<dbReference type="InterPro" id="IPR009081">
    <property type="entry name" value="PP-bd_ACP"/>
</dbReference>
<dbReference type="Pfam" id="PF21089">
    <property type="entry name" value="PKS_DH_N"/>
    <property type="match status" value="1"/>
</dbReference>
<feature type="domain" description="Ketosynthase family 3 (KS3)" evidence="11">
    <location>
        <begin position="3"/>
        <end position="429"/>
    </location>
</feature>
<dbReference type="Pfam" id="PF08240">
    <property type="entry name" value="ADH_N"/>
    <property type="match status" value="1"/>
</dbReference>
<dbReference type="InterPro" id="IPR049551">
    <property type="entry name" value="PKS_DH_C"/>
</dbReference>
<dbReference type="GO" id="GO:0006633">
    <property type="term" value="P:fatty acid biosynthetic process"/>
    <property type="evidence" value="ECO:0007669"/>
    <property type="project" value="InterPro"/>
</dbReference>
<dbReference type="RefSeq" id="WP_121089556.1">
    <property type="nucleotide sequence ID" value="NZ_RBZU01000012.1"/>
</dbReference>
<gene>
    <name evidence="13" type="ORF">D7S86_22495</name>
</gene>
<dbReference type="EMBL" id="RBZU01000012">
    <property type="protein sequence ID" value="RKP47737.1"/>
    <property type="molecule type" value="Genomic_DNA"/>
</dbReference>
<feature type="domain" description="Carrier" evidence="10">
    <location>
        <begin position="2474"/>
        <end position="2548"/>
    </location>
</feature>
<dbReference type="InterPro" id="IPR020807">
    <property type="entry name" value="PKS_DH"/>
</dbReference>
<dbReference type="SUPFAM" id="SSF52151">
    <property type="entry name" value="FabD/lysophospholipase-like"/>
    <property type="match status" value="1"/>
</dbReference>
<dbReference type="InterPro" id="IPR020841">
    <property type="entry name" value="PKS_Beta-ketoAc_synthase_dom"/>
</dbReference>
<organism evidence="13 14">
    <name type="scientific">Pararobbsia silviterrae</name>
    <dbReference type="NCBI Taxonomy" id="1792498"/>
    <lineage>
        <taxon>Bacteria</taxon>
        <taxon>Pseudomonadati</taxon>
        <taxon>Pseudomonadota</taxon>
        <taxon>Betaproteobacteria</taxon>
        <taxon>Burkholderiales</taxon>
        <taxon>Burkholderiaceae</taxon>
        <taxon>Pararobbsia</taxon>
    </lineage>
</organism>
<keyword evidence="3" id="KW-0808">Transferase</keyword>
<dbReference type="InterPro" id="IPR016035">
    <property type="entry name" value="Acyl_Trfase/lysoPLipase"/>
</dbReference>
<dbReference type="InterPro" id="IPR016036">
    <property type="entry name" value="Malonyl_transacylase_ACP-bd"/>
</dbReference>
<evidence type="ECO:0000256" key="3">
    <source>
        <dbReference type="ARBA" id="ARBA00022679"/>
    </source>
</evidence>
<accession>A0A494XAA1</accession>
<dbReference type="SMART" id="SM00825">
    <property type="entry name" value="PKS_KS"/>
    <property type="match status" value="1"/>
</dbReference>
<dbReference type="Gene3D" id="3.30.70.3290">
    <property type="match status" value="1"/>
</dbReference>
<dbReference type="Pfam" id="PF00109">
    <property type="entry name" value="ketoacyl-synt"/>
    <property type="match status" value="1"/>
</dbReference>
<dbReference type="SMART" id="SM00827">
    <property type="entry name" value="PKS_AT"/>
    <property type="match status" value="1"/>
</dbReference>
<keyword evidence="2" id="KW-0597">Phosphoprotein</keyword>
<evidence type="ECO:0000256" key="9">
    <source>
        <dbReference type="SAM" id="MobiDB-lite"/>
    </source>
</evidence>
<feature type="active site" description="Proton donor; for dehydratase activity" evidence="8">
    <location>
        <position position="1155"/>
    </location>
</feature>
<reference evidence="13 14" key="1">
    <citation type="submission" date="2018-10" db="EMBL/GenBank/DDBJ databases">
        <title>Robbsia sp. DHC34, isolated from soil.</title>
        <authorList>
            <person name="Gao Z.-H."/>
            <person name="Qiu L.-H."/>
        </authorList>
    </citation>
    <scope>NUCLEOTIDE SEQUENCE [LARGE SCALE GENOMIC DNA]</scope>
    <source>
        <strain evidence="13 14">DHC34</strain>
    </source>
</reference>
<dbReference type="InterPro" id="IPR050091">
    <property type="entry name" value="PKS_NRPS_Biosynth_Enz"/>
</dbReference>
<dbReference type="InterPro" id="IPR018201">
    <property type="entry name" value="Ketoacyl_synth_AS"/>
</dbReference>
<evidence type="ECO:0000313" key="14">
    <source>
        <dbReference type="Proteomes" id="UP000270342"/>
    </source>
</evidence>
<dbReference type="PROSITE" id="PS52004">
    <property type="entry name" value="KS3_2"/>
    <property type="match status" value="1"/>
</dbReference>
<dbReference type="SMART" id="SM00826">
    <property type="entry name" value="PKS_DH"/>
    <property type="match status" value="1"/>
</dbReference>
<feature type="domain" description="PKS/mFAS DH" evidence="12">
    <location>
        <begin position="940"/>
        <end position="1239"/>
    </location>
</feature>
<dbReference type="Pfam" id="PF14765">
    <property type="entry name" value="PS-DH"/>
    <property type="match status" value="1"/>
</dbReference>
<evidence type="ECO:0000256" key="7">
    <source>
        <dbReference type="ARBA" id="ARBA00054155"/>
    </source>
</evidence>
<dbReference type="InterPro" id="IPR032821">
    <property type="entry name" value="PKS_assoc"/>
</dbReference>
<dbReference type="InterPro" id="IPR049900">
    <property type="entry name" value="PKS_mFAS_DH"/>
</dbReference>
<dbReference type="Pfam" id="PF08659">
    <property type="entry name" value="KR"/>
    <property type="match status" value="1"/>
</dbReference>
<dbReference type="SUPFAM" id="SSF47336">
    <property type="entry name" value="ACP-like"/>
    <property type="match status" value="1"/>
</dbReference>
<proteinExistence type="predicted"/>
<dbReference type="PANTHER" id="PTHR43775:SF37">
    <property type="entry name" value="SI:DKEY-61P9.11"/>
    <property type="match status" value="1"/>
</dbReference>
<evidence type="ECO:0000313" key="13">
    <source>
        <dbReference type="EMBL" id="RKP47737.1"/>
    </source>
</evidence>
<dbReference type="InterPro" id="IPR014030">
    <property type="entry name" value="Ketoacyl_synth_N"/>
</dbReference>
<dbReference type="GO" id="GO:0004312">
    <property type="term" value="F:fatty acid synthase activity"/>
    <property type="evidence" value="ECO:0007669"/>
    <property type="project" value="TreeGrafter"/>
</dbReference>
<keyword evidence="14" id="KW-1185">Reference proteome</keyword>
<evidence type="ECO:0000256" key="1">
    <source>
        <dbReference type="ARBA" id="ARBA00022450"/>
    </source>
</evidence>
<dbReference type="SMART" id="SM00829">
    <property type="entry name" value="PKS_ER"/>
    <property type="match status" value="1"/>
</dbReference>
<protein>
    <submittedName>
        <fullName evidence="13">SDR family NAD(P)-dependent oxidoreductase</fullName>
    </submittedName>
</protein>
<dbReference type="InterPro" id="IPR013154">
    <property type="entry name" value="ADH-like_N"/>
</dbReference>
<evidence type="ECO:0000259" key="12">
    <source>
        <dbReference type="PROSITE" id="PS52019"/>
    </source>
</evidence>
<dbReference type="InterPro" id="IPR036736">
    <property type="entry name" value="ACP-like_sf"/>
</dbReference>
<dbReference type="Gene3D" id="1.10.1200.10">
    <property type="entry name" value="ACP-like"/>
    <property type="match status" value="1"/>
</dbReference>
<dbReference type="Pfam" id="PF00107">
    <property type="entry name" value="ADH_zinc_N"/>
    <property type="match status" value="1"/>
</dbReference>
<dbReference type="SMART" id="SM00823">
    <property type="entry name" value="PKS_PP"/>
    <property type="match status" value="1"/>
</dbReference>
<dbReference type="GO" id="GO:0016491">
    <property type="term" value="F:oxidoreductase activity"/>
    <property type="evidence" value="ECO:0007669"/>
    <property type="project" value="InterPro"/>
</dbReference>
<keyword evidence="6" id="KW-0012">Acyltransferase</keyword>
<dbReference type="Pfam" id="PF16197">
    <property type="entry name" value="KAsynt_C_assoc"/>
    <property type="match status" value="1"/>
</dbReference>
<dbReference type="InterPro" id="IPR001227">
    <property type="entry name" value="Ac_transferase_dom_sf"/>
</dbReference>
<evidence type="ECO:0000256" key="4">
    <source>
        <dbReference type="ARBA" id="ARBA00022857"/>
    </source>
</evidence>
<evidence type="ECO:0000256" key="5">
    <source>
        <dbReference type="ARBA" id="ARBA00023268"/>
    </source>
</evidence>
<dbReference type="SMART" id="SM00822">
    <property type="entry name" value="PKS_KR"/>
    <property type="match status" value="1"/>
</dbReference>
<dbReference type="CDD" id="cd05195">
    <property type="entry name" value="enoyl_red"/>
    <property type="match status" value="1"/>
</dbReference>
<dbReference type="InterPro" id="IPR020843">
    <property type="entry name" value="ER"/>
</dbReference>
<dbReference type="InterPro" id="IPR006162">
    <property type="entry name" value="Ppantetheine_attach_site"/>
</dbReference>
<dbReference type="PROSITE" id="PS50075">
    <property type="entry name" value="CARRIER"/>
    <property type="match status" value="1"/>
</dbReference>
<dbReference type="Gene3D" id="3.40.366.10">
    <property type="entry name" value="Malonyl-Coenzyme A Acyl Carrier Protein, domain 2"/>
    <property type="match status" value="1"/>
</dbReference>
<dbReference type="SMART" id="SM01294">
    <property type="entry name" value="PKS_PP_betabranch"/>
    <property type="match status" value="1"/>
</dbReference>
<dbReference type="Gene3D" id="3.40.50.150">
    <property type="entry name" value="Vaccinia Virus protein VP39"/>
    <property type="match status" value="1"/>
</dbReference>
<keyword evidence="1" id="KW-0596">Phosphopantetheine</keyword>
<dbReference type="SUPFAM" id="SSF51735">
    <property type="entry name" value="NAD(P)-binding Rossmann-fold domains"/>
    <property type="match status" value="3"/>
</dbReference>
<feature type="region of interest" description="Disordered" evidence="9">
    <location>
        <begin position="428"/>
        <end position="453"/>
    </location>
</feature>
<dbReference type="InterPro" id="IPR020806">
    <property type="entry name" value="PKS_PP-bd"/>
</dbReference>
<dbReference type="CDD" id="cd00833">
    <property type="entry name" value="PKS"/>
    <property type="match status" value="1"/>
</dbReference>
<dbReference type="GO" id="GO:0004315">
    <property type="term" value="F:3-oxoacyl-[acyl-carrier-protein] synthase activity"/>
    <property type="evidence" value="ECO:0007669"/>
    <property type="project" value="InterPro"/>
</dbReference>
<evidence type="ECO:0000259" key="10">
    <source>
        <dbReference type="PROSITE" id="PS50075"/>
    </source>
</evidence>
<dbReference type="SUPFAM" id="SSF55048">
    <property type="entry name" value="Probable ACP-binding domain of malonyl-CoA ACP transacylase"/>
    <property type="match status" value="1"/>
</dbReference>
<dbReference type="PROSITE" id="PS52019">
    <property type="entry name" value="PKS_MFAS_DH"/>
    <property type="match status" value="1"/>
</dbReference>
<dbReference type="Pfam" id="PF00550">
    <property type="entry name" value="PP-binding"/>
    <property type="match status" value="1"/>
</dbReference>
<feature type="region of interest" description="C-terminal hotdog fold" evidence="8">
    <location>
        <begin position="1076"/>
        <end position="1239"/>
    </location>
</feature>
<comment type="caution">
    <text evidence="13">The sequence shown here is derived from an EMBL/GenBank/DDBJ whole genome shotgun (WGS) entry which is preliminary data.</text>
</comment>
<dbReference type="InterPro" id="IPR013968">
    <property type="entry name" value="PKS_KR"/>
</dbReference>
<comment type="function">
    <text evidence="7">Involved in production of the polyketide antibiotic thailandamide.</text>
</comment>
<evidence type="ECO:0000256" key="2">
    <source>
        <dbReference type="ARBA" id="ARBA00022553"/>
    </source>
</evidence>
<dbReference type="InterPro" id="IPR029063">
    <property type="entry name" value="SAM-dependent_MTases_sf"/>
</dbReference>
<dbReference type="Pfam" id="PF02801">
    <property type="entry name" value="Ketoacyl-synt_C"/>
    <property type="match status" value="1"/>
</dbReference>
<dbReference type="InterPro" id="IPR042104">
    <property type="entry name" value="PKS_dehydratase_sf"/>
</dbReference>
<dbReference type="PROSITE" id="PS01162">
    <property type="entry name" value="QOR_ZETA_CRYSTAL"/>
    <property type="match status" value="1"/>
</dbReference>
<dbReference type="Gene3D" id="3.90.180.10">
    <property type="entry name" value="Medium-chain alcohol dehydrogenases, catalytic domain"/>
    <property type="match status" value="1"/>
</dbReference>
<keyword evidence="5" id="KW-0511">Multifunctional enzyme</keyword>
<dbReference type="PROSITE" id="PS00606">
    <property type="entry name" value="KS3_1"/>
    <property type="match status" value="1"/>
</dbReference>
<dbReference type="PANTHER" id="PTHR43775">
    <property type="entry name" value="FATTY ACID SYNTHASE"/>
    <property type="match status" value="1"/>
</dbReference>
<dbReference type="InterPro" id="IPR036291">
    <property type="entry name" value="NAD(P)-bd_dom_sf"/>
</dbReference>
<dbReference type="PROSITE" id="PS00012">
    <property type="entry name" value="PHOSPHOPANTETHEINE"/>
    <property type="match status" value="1"/>
</dbReference>
<feature type="region of interest" description="N-terminal hotdog fold" evidence="8">
    <location>
        <begin position="940"/>
        <end position="1059"/>
    </location>
</feature>
<dbReference type="SUPFAM" id="SSF53901">
    <property type="entry name" value="Thiolase-like"/>
    <property type="match status" value="1"/>
</dbReference>
<dbReference type="SUPFAM" id="SSF53335">
    <property type="entry name" value="S-adenosyl-L-methionine-dependent methyltransferases"/>
    <property type="match status" value="1"/>
</dbReference>
<dbReference type="InterPro" id="IPR002364">
    <property type="entry name" value="Quin_OxRdtase/zeta-crystal_CS"/>
</dbReference>
<dbReference type="InterPro" id="IPR014043">
    <property type="entry name" value="Acyl_transferase_dom"/>
</dbReference>
<dbReference type="FunFam" id="3.40.47.10:FF:000019">
    <property type="entry name" value="Polyketide synthase type I"/>
    <property type="match status" value="1"/>
</dbReference>
<dbReference type="OrthoDB" id="9778690at2"/>
<dbReference type="Pfam" id="PF00698">
    <property type="entry name" value="Acyl_transf_1"/>
    <property type="match status" value="1"/>
</dbReference>
<evidence type="ECO:0000256" key="8">
    <source>
        <dbReference type="PROSITE-ProRule" id="PRU01363"/>
    </source>
</evidence>
<dbReference type="FunFam" id="3.40.50.720:FF:000209">
    <property type="entry name" value="Polyketide synthase Pks12"/>
    <property type="match status" value="1"/>
</dbReference>
<evidence type="ECO:0000259" key="11">
    <source>
        <dbReference type="PROSITE" id="PS52004"/>
    </source>
</evidence>
<dbReference type="GO" id="GO:0031177">
    <property type="term" value="F:phosphopantetheine binding"/>
    <property type="evidence" value="ECO:0007669"/>
    <property type="project" value="InterPro"/>
</dbReference>
<dbReference type="GO" id="GO:0008270">
    <property type="term" value="F:zinc ion binding"/>
    <property type="evidence" value="ECO:0007669"/>
    <property type="project" value="InterPro"/>
</dbReference>
<dbReference type="InterPro" id="IPR013149">
    <property type="entry name" value="ADH-like_C"/>
</dbReference>
<keyword evidence="4" id="KW-0521">NADP</keyword>
<dbReference type="InterPro" id="IPR057326">
    <property type="entry name" value="KR_dom"/>
</dbReference>
<sequence length="2604" mass="278719">MNKRKIAIVGMSCRFPGGVSGPEEFWRVLEAERDAVTQVPADRFGTAFYSHPSKSEPGKSYTFAAGVLDDIAGFDAGFFGISPREATQMDPQQRLLLELTWEAFEHAGIVPRDMRGRNCGVYIGVAGTDYANRSMDDLNSVDPYSATGNTLSIASNRISYLFDLRGPSLSIDTACSSSLVALHQAVSALQSGEVETALAGGVNLLMHPFGFVGFSKASMLSPRGRCRAFDASGDGYVRAEGGAVVVLKPLDRALADGDVIHAVIEGTGVNSDGYSPGGISVPGAVTQAALLRTVYARAEIDPLTLDYVEAHGTGTAVGDPIEARALIEVAGAGRSADAPLLIGSVKTNIGHLETASGMAGLFKAVLCLKHRAVPRTLHFEQPNPNIDFEGGRLRVVDRLTPIGEDGHRLVIGVNSFGFGGTNAHVALGEGPRAAPQGGDGREPRVQASASRSSTLHIPSHRVHVRAIGDADDVAGDVAAPALAPLVLSARSRAALAALAAEYEARLAAGVSWHALASAAAHRRQWLEQRAIVAPSDLDDAHAGLIALASPDGDSASVVRGEIIETDSRLALVFSGNGAQWAGMAQRLIVEDPLFRAAVDDVDAFWCADGSPSLRAALEAGVDADAIAATEHAQPLLFAIQVGIVRALEARGVAFEACVGHSVGEVAAAWAAHALTLRDAVHVVKERSRAQAMTRGRGRMAAAGIGEAQARELVARLDLAHDIEIAGVNSPESVTLAGSLAGLHAIRDALRAHGTFFQVLELDYAFHSRQMDTVESTIRERLADLAPRDGERRFVSTVTGATLVGSALDARYWWRNIREPVRFGDAIARLVDDGVRMFVEIGPHSILRTYVKQSLDALKVQGTALATLKRQQDSAATLQRAILSAIAHGAPVDRTRFVASAGNSAATLTASALPRYPWQREPYLVVPTAEGYGLTHRHRVHPLLGYRLPEHAWAWENQIDPVRLPFLADHIVDGGVTFPGAGFVEMALAAATAFFGTETCALEHVEIRQPVVFQASHAKRFRLTIDARTAAFTIETRDRMSEDPWATNVVGRLLASGTTLEAREERVSSETLMRLRASPVLDADTLYARTEMIGLRYGPAFRRMRVVHATRDAALGEFVDVAELDAALSLASTSTSTSTSSAEDRSIYRLHPALMDAGFHPLFALLANDASETDRAAYVPVQIARIDYLRGDAIERVLATVNRRSPHSIVASFDFLDARGRVVARLGACRFRRVDLLSRRYVAPARYAYRLEARPLADGFDATPLPAMSVLLADASRVLAETDPHARRTMHLTEVLPLLDVLASAYALRAFDATGAFDAPALHGPHADRVARLARMLVEDGLARWDGSRLVRESEACDAWPDADALWRSVLELSPAHVAELTLLAQGGASLPALWQVPRGPETTVSATHRSLVEHYFDASPTWSHARALAGAFAARAVEAWRAPRRLRVLEIVPADIDVPQPLDIALPAARCDRALACTAQQHAALAAEDPDIGRFVAIGLSERSTLTIDDATPYDIVIADRLLARQRDPLAVLSAVRGWLAPGAYLVLAESRHSRFADIAFASHEVTDAMYSTAHLVRVLEEAGFDDITPVAEQGLELEGTPALVIARAPARVASPASPMLSMASMSLDDAASSAAPWLLVPADKDADAFAAALAAALRERDSDAEVAIVARDVVSEVLDAAASAHERTSRPRLVFVAPETMLRADAEGADLMRAQHATSISLARRVREIDGVRAQIHIVTRDGAPFAFEPVARDVHDEHNERKAPARRPEQATLWGLGRVLANEHPAFDWRLIDVASAHDCAAQALAAELLAADVEEEVVLAPSGRFVPRLFDADEARRRAPASTHAVLAFDAPGSLRNLEWFAPPARMPADDEVEIEPVATGLNFRDVMYAMGLLSDEAVETGFAGATVGMEFSGRVTRVGARVTAFAPGDAVLGFAPASFATRAWTRATAIAHKPASMTFEEAATIPTTFFTVWYALVELARVRRGERVLVHGGAGGVGVAAIQLARHLGAQVFATAGSDEKREFVRLLGADRVFDSRSLGFADAIREATGGAGVDIVLNSLAGEAMVRSIDTLRPFGRFLELGKRDFYENTAIGLRPFRNNISYFGIDADQLMGALPELTTRLFADVMQAFEDGALHPLPYRVFAARRVKQAFRYMQQARQIGKVLVGYASGVPAPTRGRASQNVLTLDARGAYLVVGGTGGLGFATARRMIERGARDVTLASRGATLVDSAHEELARWRTQFGARVDVVSCDVTDGVAVDALVASIAARGALLKGVLHSAMHIDDGLVRNLDDARFEAVLEPKVAGAWNLHRATIGHALDFFIVYSSATTAFGNPGQSSYVAANSFVEALVEMRRAAGLPGTAMAWGPLDDVGFLARHAKTRDALQTRIGGASISSQEALDALERVLLAGEAGETVVRLDWQALARGMPAAHARRYASIRSHAADEAPSDGAHRARDCIRTLPRHEALAFVETTLRMQIARILHLAPERVERDHALLDMGMDSLMGMELGMAVEERFEVKLSVMAIAEGVSVRSLAERIVDSVASVEADEAGAVGDALPARDAAIAQLASAHALDREQSTRARGAAGVALSVDQTEAVE</sequence>
<dbReference type="InterPro" id="IPR011032">
    <property type="entry name" value="GroES-like_sf"/>
</dbReference>